<organism evidence="3 4">
    <name type="scientific">Zygosaccharomyces bailii (strain CLIB 213 / ATCC 58445 / CBS 680 / BCRC 21525 / NBRC 1098 / NCYC 1416 / NRRL Y-2227)</name>
    <dbReference type="NCBI Taxonomy" id="1333698"/>
    <lineage>
        <taxon>Eukaryota</taxon>
        <taxon>Fungi</taxon>
        <taxon>Dikarya</taxon>
        <taxon>Ascomycota</taxon>
        <taxon>Saccharomycotina</taxon>
        <taxon>Saccharomycetes</taxon>
        <taxon>Saccharomycetales</taxon>
        <taxon>Saccharomycetaceae</taxon>
        <taxon>Zygosaccharomyces</taxon>
    </lineage>
</organism>
<gene>
    <name evidence="3" type="ORF">BN860_03972g</name>
</gene>
<dbReference type="GO" id="GO:0051083">
    <property type="term" value="P:'de novo' cotranslational protein folding"/>
    <property type="evidence" value="ECO:0007669"/>
    <property type="project" value="TreeGrafter"/>
</dbReference>
<evidence type="ECO:0000313" key="3">
    <source>
        <dbReference type="EMBL" id="CDF88877.1"/>
    </source>
</evidence>
<dbReference type="AlphaFoldDB" id="A0A8J2T4M8"/>
<name>A0A8J2T4M8_ZYGB2</name>
<keyword evidence="4" id="KW-1185">Reference proteome</keyword>
<accession>A0A8J2T4M8</accession>
<evidence type="ECO:0000256" key="1">
    <source>
        <dbReference type="ARBA" id="ARBA00006133"/>
    </source>
</evidence>
<dbReference type="EMBL" id="HG316456">
    <property type="protein sequence ID" value="CDF88877.1"/>
    <property type="molecule type" value="Genomic_DNA"/>
</dbReference>
<dbReference type="Pfam" id="PF10193">
    <property type="entry name" value="Telomere_reg-2"/>
    <property type="match status" value="1"/>
</dbReference>
<dbReference type="GO" id="GO:0042162">
    <property type="term" value="F:telomeric DNA binding"/>
    <property type="evidence" value="ECO:0007669"/>
    <property type="project" value="TreeGrafter"/>
</dbReference>
<dbReference type="InterPro" id="IPR038528">
    <property type="entry name" value="TEL2_C_sf"/>
</dbReference>
<dbReference type="InterPro" id="IPR019337">
    <property type="entry name" value="Telomere_length_regulation_dom"/>
</dbReference>
<dbReference type="PANTHER" id="PTHR15830">
    <property type="entry name" value="TELOMERE LENGTH REGULATION PROTEIN TEL2 FAMILY MEMBER"/>
    <property type="match status" value="1"/>
</dbReference>
<dbReference type="OrthoDB" id="10258062at2759"/>
<evidence type="ECO:0000313" key="4">
    <source>
        <dbReference type="Proteomes" id="UP000019375"/>
    </source>
</evidence>
<dbReference type="Proteomes" id="UP000019375">
    <property type="component" value="Unassembled WGS sequence"/>
</dbReference>
<comment type="similarity">
    <text evidence="1">Belongs to the TEL2 family.</text>
</comment>
<proteinExistence type="inferred from homology"/>
<dbReference type="PANTHER" id="PTHR15830:SF10">
    <property type="entry name" value="TELOMERE LENGTH REGULATION PROTEIN TEL2 HOMOLOG"/>
    <property type="match status" value="1"/>
</dbReference>
<protein>
    <submittedName>
        <fullName evidence="3">ZYBA0S03-03972g1_1</fullName>
    </submittedName>
</protein>
<reference evidence="4" key="1">
    <citation type="journal article" date="2013" name="Genome Announc.">
        <title>Genome sequence of the food spoilage yeast Zygosaccharomyces bailii CLIB 213(T).</title>
        <authorList>
            <person name="Galeote V."/>
            <person name="Bigey F."/>
            <person name="Devillers H."/>
            <person name="Neuveglise C."/>
            <person name="Dequin S."/>
        </authorList>
    </citation>
    <scope>NUCLEOTIDE SEQUENCE [LARGE SCALE GENOMIC DNA]</scope>
    <source>
        <strain evidence="4">CLIB 213 / ATCC 58445 / CBS 680 / CCRC 21525 / NBRC 1098 / NCYC 1416 / NRRL Y-2227</strain>
    </source>
</reference>
<evidence type="ECO:0000259" key="2">
    <source>
        <dbReference type="Pfam" id="PF10193"/>
    </source>
</evidence>
<dbReference type="Gene3D" id="1.25.40.720">
    <property type="entry name" value="Telomere length regulation protein 2, C-terminal domain"/>
    <property type="match status" value="2"/>
</dbReference>
<dbReference type="GO" id="GO:0051879">
    <property type="term" value="F:Hsp90 protein binding"/>
    <property type="evidence" value="ECO:0007669"/>
    <property type="project" value="TreeGrafter"/>
</dbReference>
<feature type="domain" description="Telomere length regulation protein conserved" evidence="2">
    <location>
        <begin position="407"/>
        <end position="515"/>
    </location>
</feature>
<sequence length="653" mass="74571">MLDRPDLSLLHGECDGQTVSRVVEEIATSNASLDIVAMMTIVKRVLPFFPSLNPNSRNHLTKMVSHSFPFLCQIVSFVRAMPGDQQEARIYKEVLLEVLQNENWLLNYIKQCKTKLERGNLKSVIFGSKLFNVLAPDINMLAYLELLKTQWSVVFDRPFLVSSGYSDLLTSMLVLHSTLSPDVIFGQLVLTDDHHFECFKLIVSGAKLFDQRRLINFLLSYLQMHTNLKNYHNALAVLEKLPLHKSVDLEMILHLNSLILQELLLRLPPHENPGLVLELTRKFADAQEEDEKICQLLVIMLKHKMNSVEKGDLSRDPSFLDAVTKRLSSEDAALRERTMYVAKLVSDGELKYESDFVIVIPDLNLAPAHKIDYDALKEGEAAVVRQPLSLSHDVVRLTLSDDAEPVVFLKDLIKKYESNDKKQRVPLLQLTVKLLRQKKNFPLEVGYYSTTLLPQLATLNNAQEESQFEHWRINALVSLIVVTPEAVRTLQRILFTSELSLQQRMSLLSGLGLAARELRGEDNGSLVVKPEYDFPTRRLPWDKPTQNAIERKSEPGSALSQTVWRSKKLDKEAGPSNINTNRFKKHAQTFFYPLAQGWFRGIQLGTYDKLFKTHYLKTLTIIYDCSYPHAEYEQMTEAMLQVTKQALEQGITP</sequence>
<dbReference type="GO" id="GO:0005829">
    <property type="term" value="C:cytosol"/>
    <property type="evidence" value="ECO:0007669"/>
    <property type="project" value="TreeGrafter"/>
</dbReference>
<dbReference type="InterPro" id="IPR051970">
    <property type="entry name" value="TEL2_Regulation"/>
</dbReference>